<keyword evidence="5" id="KW-1185">Reference proteome</keyword>
<dbReference type="AlphaFoldDB" id="A0A103E1V2"/>
<evidence type="ECO:0000313" key="4">
    <source>
        <dbReference type="EMBL" id="KVE26777.1"/>
    </source>
</evidence>
<reference evidence="4 5" key="1">
    <citation type="submission" date="2015-11" db="EMBL/GenBank/DDBJ databases">
        <title>Expanding the genomic diversity of Burkholderia species for the development of highly accurate diagnostics.</title>
        <authorList>
            <person name="Sahl J."/>
            <person name="Keim P."/>
            <person name="Wagner D."/>
        </authorList>
    </citation>
    <scope>NUCLEOTIDE SEQUENCE [LARGE SCALE GENOMIC DNA]</scope>
    <source>
        <strain evidence="4 5">TSV85</strain>
    </source>
</reference>
<evidence type="ECO:0000256" key="3">
    <source>
        <dbReference type="ARBA" id="ARBA00022795"/>
    </source>
</evidence>
<organism evidence="4 5">
    <name type="scientific">Burkholderia singularis</name>
    <dbReference type="NCBI Taxonomy" id="1503053"/>
    <lineage>
        <taxon>Bacteria</taxon>
        <taxon>Pseudomonadati</taxon>
        <taxon>Pseudomonadota</taxon>
        <taxon>Betaproteobacteria</taxon>
        <taxon>Burkholderiales</taxon>
        <taxon>Burkholderiaceae</taxon>
        <taxon>Burkholderia</taxon>
        <taxon>pseudomallei group</taxon>
    </lineage>
</organism>
<keyword evidence="4" id="KW-0282">Flagellum</keyword>
<dbReference type="Proteomes" id="UP000062788">
    <property type="component" value="Unassembled WGS sequence"/>
</dbReference>
<proteinExistence type="inferred from homology"/>
<dbReference type="InterPro" id="IPR036679">
    <property type="entry name" value="FlgN-like_sf"/>
</dbReference>
<evidence type="ECO:0000313" key="5">
    <source>
        <dbReference type="Proteomes" id="UP000062788"/>
    </source>
</evidence>
<keyword evidence="4" id="KW-0966">Cell projection</keyword>
<comment type="similarity">
    <text evidence="2">Belongs to the FlgN family.</text>
</comment>
<comment type="caution">
    <text evidence="4">The sequence shown here is derived from an EMBL/GenBank/DDBJ whole genome shotgun (WGS) entry which is preliminary data.</text>
</comment>
<dbReference type="Gene3D" id="1.20.58.300">
    <property type="entry name" value="FlgN-like"/>
    <property type="match status" value="1"/>
</dbReference>
<accession>A0A103E1V2</accession>
<dbReference type="InterPro" id="IPR007809">
    <property type="entry name" value="FlgN-like"/>
</dbReference>
<keyword evidence="4" id="KW-0969">Cilium</keyword>
<comment type="function">
    <text evidence="1">Required for the efficient initiation of filament assembly.</text>
</comment>
<protein>
    <submittedName>
        <fullName evidence="4">Flagellar biosynthesis protein FlgN</fullName>
    </submittedName>
</protein>
<dbReference type="OrthoDB" id="8641527at2"/>
<evidence type="ECO:0000256" key="1">
    <source>
        <dbReference type="ARBA" id="ARBA00002397"/>
    </source>
</evidence>
<dbReference type="SUPFAM" id="SSF140566">
    <property type="entry name" value="FlgN-like"/>
    <property type="match status" value="1"/>
</dbReference>
<evidence type="ECO:0000256" key="2">
    <source>
        <dbReference type="ARBA" id="ARBA00007703"/>
    </source>
</evidence>
<dbReference type="EMBL" id="LOWA01000032">
    <property type="protein sequence ID" value="KVE26777.1"/>
    <property type="molecule type" value="Genomic_DNA"/>
</dbReference>
<name>A0A103E1V2_9BURK</name>
<gene>
    <name evidence="4" type="ORF">WS67_14375</name>
</gene>
<dbReference type="RefSeq" id="WP_059517380.1">
    <property type="nucleotide sequence ID" value="NZ_LOWA01000032.1"/>
</dbReference>
<dbReference type="GO" id="GO:0044780">
    <property type="term" value="P:bacterial-type flagellum assembly"/>
    <property type="evidence" value="ECO:0007669"/>
    <property type="project" value="InterPro"/>
</dbReference>
<sequence length="146" mass="15840">MRDELLATITDEHASVEAFASLLAYEEKALTTPEPLDALPGLVARKLELINTLARLERERDALLASLGLPAGKKGMDRAAEGDVRIANGWQLLQQAAERARHANAINGMLIRLRMDHNEKALAVLRATPQRAALYGPDGRLGAAAR</sequence>
<dbReference type="Pfam" id="PF05130">
    <property type="entry name" value="FlgN"/>
    <property type="match status" value="1"/>
</dbReference>
<keyword evidence="3" id="KW-1005">Bacterial flagellum biogenesis</keyword>